<feature type="domain" description="Hpc2-related" evidence="3">
    <location>
        <begin position="299"/>
        <end position="347"/>
    </location>
</feature>
<reference evidence="5 6" key="1">
    <citation type="journal article" date="2020" name="ISME J.">
        <title>Uncovering the hidden diversity of litter-decomposition mechanisms in mushroom-forming fungi.</title>
        <authorList>
            <person name="Floudas D."/>
            <person name="Bentzer J."/>
            <person name="Ahren D."/>
            <person name="Johansson T."/>
            <person name="Persson P."/>
            <person name="Tunlid A."/>
        </authorList>
    </citation>
    <scope>NUCLEOTIDE SEQUENCE [LARGE SCALE GENOMIC DNA]</scope>
    <source>
        <strain evidence="5 6">CBS 146.42</strain>
    </source>
</reference>
<feature type="compositionally biased region" description="Basic and acidic residues" evidence="2">
    <location>
        <begin position="591"/>
        <end position="606"/>
    </location>
</feature>
<feature type="compositionally biased region" description="Basic and acidic residues" evidence="2">
    <location>
        <begin position="56"/>
        <end position="73"/>
    </location>
</feature>
<feature type="compositionally biased region" description="Polar residues" evidence="2">
    <location>
        <begin position="38"/>
        <end position="47"/>
    </location>
</feature>
<feature type="region of interest" description="Disordered" evidence="2">
    <location>
        <begin position="553"/>
        <end position="615"/>
    </location>
</feature>
<dbReference type="InterPro" id="IPR026947">
    <property type="entry name" value="UBN_middle_dom"/>
</dbReference>
<evidence type="ECO:0000313" key="5">
    <source>
        <dbReference type="EMBL" id="KAF5347314.1"/>
    </source>
</evidence>
<sequence length="698" mass="76265">MADDVEMQEPPSRPPIAIHHHHHHHHRPPGAASPPADSVSTGASRHSSLAALMNPEPERVVDVSDHDDSQHEESEVEAETAPPPEEYDEEEAEEEDEGSEDDEEEDDEDSEVEGEEGDDSTKESILIAETHGPSAGVAGVPVDTARATSATESSSAASRSISIPVLIHPSPGVATTTAVTAGPSTTNTTTGADLTGLLPSASAPPGPIAGSKPASSTAKPRSKKPRSPSPSPPPPLQVPPLTTIRLEIRLGGPENYEVDVSKIAKDTGQRPPTPPPRITVTTKHPVSESEQEPETDGGKKKKRRKNPTSDYYDVNDPFIDDSELALDERTYFAQTKQQGFYVSSGEVALLKDKTPKKPKSKKMISLATAINASTIKPENANEAAATGVGAGGEENGTTTKQEEDGDERVGQKRKRYVTIVDNGKKRKVVDQTSFHPELQVGIEKLKDAIKAENWAQKGKFPPGLKPQLSALALQAIKLDEYDEHFFSLMPALFPYNKFTMTKLIKRTVFPDHTKLLMDRQEELLKELKTLTEEGMSKAEEEWEKAVVAWDRRKEKAKPDLQPGDSAAPTRHPTEEMDVDGQPPISTALADAEGKESGGDGKKDEKGAQPPQKRYRLTEQMKNIVWQLVLLSNECCRLENEKNSLEGSVIQVSEQGSRKNLYQRIVAQFPDGWMNSGQISREVSVMKKKYEKEAMEGEE</sequence>
<feature type="domain" description="Ubinuclein middle" evidence="4">
    <location>
        <begin position="432"/>
        <end position="680"/>
    </location>
</feature>
<dbReference type="Pfam" id="PF14075">
    <property type="entry name" value="UBN_AB"/>
    <property type="match status" value="1"/>
</dbReference>
<dbReference type="Pfam" id="PF08729">
    <property type="entry name" value="HUN"/>
    <property type="match status" value="1"/>
</dbReference>
<evidence type="ECO:0008006" key="7">
    <source>
        <dbReference type="Google" id="ProtNLM"/>
    </source>
</evidence>
<accession>A0A8H5CSP0</accession>
<gene>
    <name evidence="5" type="ORF">D9756_009930</name>
</gene>
<dbReference type="InterPro" id="IPR014840">
    <property type="entry name" value="HRD"/>
</dbReference>
<feature type="region of interest" description="Disordered" evidence="2">
    <location>
        <begin position="1"/>
        <end position="317"/>
    </location>
</feature>
<proteinExistence type="predicted"/>
<name>A0A8H5CSP0_9AGAR</name>
<organism evidence="5 6">
    <name type="scientific">Leucocoprinus leucothites</name>
    <dbReference type="NCBI Taxonomy" id="201217"/>
    <lineage>
        <taxon>Eukaryota</taxon>
        <taxon>Fungi</taxon>
        <taxon>Dikarya</taxon>
        <taxon>Basidiomycota</taxon>
        <taxon>Agaricomycotina</taxon>
        <taxon>Agaricomycetes</taxon>
        <taxon>Agaricomycetidae</taxon>
        <taxon>Agaricales</taxon>
        <taxon>Agaricineae</taxon>
        <taxon>Agaricaceae</taxon>
        <taxon>Leucocoprinus</taxon>
    </lineage>
</organism>
<feature type="compositionally biased region" description="Low complexity" evidence="2">
    <location>
        <begin position="144"/>
        <end position="201"/>
    </location>
</feature>
<evidence type="ECO:0000256" key="2">
    <source>
        <dbReference type="SAM" id="MobiDB-lite"/>
    </source>
</evidence>
<keyword evidence="6" id="KW-1185">Reference proteome</keyword>
<evidence type="ECO:0000259" key="3">
    <source>
        <dbReference type="Pfam" id="PF08729"/>
    </source>
</evidence>
<evidence type="ECO:0000259" key="4">
    <source>
        <dbReference type="Pfam" id="PF14075"/>
    </source>
</evidence>
<dbReference type="OrthoDB" id="5576775at2759"/>
<evidence type="ECO:0000313" key="6">
    <source>
        <dbReference type="Proteomes" id="UP000559027"/>
    </source>
</evidence>
<dbReference type="EMBL" id="JAACJO010000026">
    <property type="protein sequence ID" value="KAF5347314.1"/>
    <property type="molecule type" value="Genomic_DNA"/>
</dbReference>
<evidence type="ECO:0000256" key="1">
    <source>
        <dbReference type="ARBA" id="ARBA00022553"/>
    </source>
</evidence>
<protein>
    <recommendedName>
        <fullName evidence="7">Ubinuclein middle domain-containing protein</fullName>
    </recommendedName>
</protein>
<dbReference type="Proteomes" id="UP000559027">
    <property type="component" value="Unassembled WGS sequence"/>
</dbReference>
<feature type="compositionally biased region" description="Basic residues" evidence="2">
    <location>
        <begin position="18"/>
        <end position="28"/>
    </location>
</feature>
<feature type="compositionally biased region" description="Basic and acidic residues" evidence="2">
    <location>
        <begin position="259"/>
        <end position="268"/>
    </location>
</feature>
<comment type="caution">
    <text evidence="5">The sequence shown here is derived from an EMBL/GenBank/DDBJ whole genome shotgun (WGS) entry which is preliminary data.</text>
</comment>
<feature type="region of interest" description="Disordered" evidence="2">
    <location>
        <begin position="383"/>
        <end position="410"/>
    </location>
</feature>
<keyword evidence="1" id="KW-0597">Phosphoprotein</keyword>
<feature type="compositionally biased region" description="Pro residues" evidence="2">
    <location>
        <begin position="227"/>
        <end position="238"/>
    </location>
</feature>
<dbReference type="AlphaFoldDB" id="A0A8H5CSP0"/>
<feature type="compositionally biased region" description="Acidic residues" evidence="2">
    <location>
        <begin position="85"/>
        <end position="118"/>
    </location>
</feature>
<feature type="compositionally biased region" description="Low complexity" evidence="2">
    <location>
        <begin position="208"/>
        <end position="219"/>
    </location>
</feature>